<gene>
    <name evidence="1" type="ORF">S03H2_07014</name>
</gene>
<comment type="caution">
    <text evidence="1">The sequence shown here is derived from an EMBL/GenBank/DDBJ whole genome shotgun (WGS) entry which is preliminary data.</text>
</comment>
<feature type="non-terminal residue" evidence="1">
    <location>
        <position position="58"/>
    </location>
</feature>
<dbReference type="AlphaFoldDB" id="X1EVB7"/>
<dbReference type="EMBL" id="BARU01003170">
    <property type="protein sequence ID" value="GAH21119.1"/>
    <property type="molecule type" value="Genomic_DNA"/>
</dbReference>
<sequence length="58" mass="6410">MIACVAIGEEQTAKDDELGESKVIEFTLSIVSCDKFNESFKIFNRAENLALETIILAT</sequence>
<reference evidence="1" key="1">
    <citation type="journal article" date="2014" name="Front. Microbiol.">
        <title>High frequency of phylogenetically diverse reductive dehalogenase-homologous genes in deep subseafloor sedimentary metagenomes.</title>
        <authorList>
            <person name="Kawai M."/>
            <person name="Futagami T."/>
            <person name="Toyoda A."/>
            <person name="Takaki Y."/>
            <person name="Nishi S."/>
            <person name="Hori S."/>
            <person name="Arai W."/>
            <person name="Tsubouchi T."/>
            <person name="Morono Y."/>
            <person name="Uchiyama I."/>
            <person name="Ito T."/>
            <person name="Fujiyama A."/>
            <person name="Inagaki F."/>
            <person name="Takami H."/>
        </authorList>
    </citation>
    <scope>NUCLEOTIDE SEQUENCE</scope>
    <source>
        <strain evidence="1">Expedition CK06-06</strain>
    </source>
</reference>
<accession>X1EVB7</accession>
<protein>
    <submittedName>
        <fullName evidence="1">Uncharacterized protein</fullName>
    </submittedName>
</protein>
<name>X1EVB7_9ZZZZ</name>
<organism evidence="1">
    <name type="scientific">marine sediment metagenome</name>
    <dbReference type="NCBI Taxonomy" id="412755"/>
    <lineage>
        <taxon>unclassified sequences</taxon>
        <taxon>metagenomes</taxon>
        <taxon>ecological metagenomes</taxon>
    </lineage>
</organism>
<proteinExistence type="predicted"/>
<evidence type="ECO:0000313" key="1">
    <source>
        <dbReference type="EMBL" id="GAH21119.1"/>
    </source>
</evidence>